<protein>
    <submittedName>
        <fullName evidence="2">Putative signal peptide protein</fullName>
    </submittedName>
</protein>
<evidence type="ECO:0000313" key="2">
    <source>
        <dbReference type="EMBL" id="KNZ54284.1"/>
    </source>
</evidence>
<keyword evidence="1" id="KW-1133">Transmembrane helix</keyword>
<keyword evidence="1" id="KW-0472">Membrane</keyword>
<keyword evidence="3" id="KW-1185">Reference proteome</keyword>
<organism evidence="2 3">
    <name type="scientific">Puccinia sorghi</name>
    <dbReference type="NCBI Taxonomy" id="27349"/>
    <lineage>
        <taxon>Eukaryota</taxon>
        <taxon>Fungi</taxon>
        <taxon>Dikarya</taxon>
        <taxon>Basidiomycota</taxon>
        <taxon>Pucciniomycotina</taxon>
        <taxon>Pucciniomycetes</taxon>
        <taxon>Pucciniales</taxon>
        <taxon>Pucciniaceae</taxon>
        <taxon>Puccinia</taxon>
    </lineage>
</organism>
<accession>A0A0L6V0L4</accession>
<gene>
    <name evidence="2" type="ORF">VP01_2988g2</name>
</gene>
<dbReference type="VEuPathDB" id="FungiDB:VP01_2988g2"/>
<name>A0A0L6V0L4_9BASI</name>
<proteinExistence type="predicted"/>
<evidence type="ECO:0000256" key="1">
    <source>
        <dbReference type="SAM" id="Phobius"/>
    </source>
</evidence>
<feature type="transmembrane region" description="Helical" evidence="1">
    <location>
        <begin position="95"/>
        <end position="111"/>
    </location>
</feature>
<keyword evidence="1" id="KW-0812">Transmembrane</keyword>
<evidence type="ECO:0000313" key="3">
    <source>
        <dbReference type="Proteomes" id="UP000037035"/>
    </source>
</evidence>
<dbReference type="AlphaFoldDB" id="A0A0L6V0L4"/>
<dbReference type="Proteomes" id="UP000037035">
    <property type="component" value="Unassembled WGS sequence"/>
</dbReference>
<sequence>MSHCILGHLISSPGLINSNFLLLLPLHSHSLQPQKPSSLNLPLNPSLLLSCPLDTIVVIPHHFVSFSPFLSSLRLWISQCVVSLIYLSTTERGRITDLFLFFYILFFLVGLERTKKKNARPTLWINTISLDSLDYLSLRRPLVTEEVRPYTKLKNLTQASLKPGNILRLIQTTNEPNENLLETKYTIYAANQRVKNKSLQSLSPMVQLKQNHPDRLYHSSQSRF</sequence>
<reference evidence="2 3" key="1">
    <citation type="submission" date="2015-08" db="EMBL/GenBank/DDBJ databases">
        <title>Next Generation Sequencing and Analysis of the Genome of Puccinia sorghi L Schw, the Causal Agent of Maize Common Rust.</title>
        <authorList>
            <person name="Rochi L."/>
            <person name="Burguener G."/>
            <person name="Darino M."/>
            <person name="Turjanski A."/>
            <person name="Kreff E."/>
            <person name="Dieguez M.J."/>
            <person name="Sacco F."/>
        </authorList>
    </citation>
    <scope>NUCLEOTIDE SEQUENCE [LARGE SCALE GENOMIC DNA]</scope>
    <source>
        <strain evidence="2 3">RO10H11247</strain>
    </source>
</reference>
<dbReference type="EMBL" id="LAVV01007932">
    <property type="protein sequence ID" value="KNZ54284.1"/>
    <property type="molecule type" value="Genomic_DNA"/>
</dbReference>
<comment type="caution">
    <text evidence="2">The sequence shown here is derived from an EMBL/GenBank/DDBJ whole genome shotgun (WGS) entry which is preliminary data.</text>
</comment>